<evidence type="ECO:0000256" key="2">
    <source>
        <dbReference type="ARBA" id="ARBA00008779"/>
    </source>
</evidence>
<comment type="cofactor">
    <cofactor evidence="1">
        <name>Ca(2+)</name>
        <dbReference type="ChEBI" id="CHEBI:29108"/>
    </cofactor>
</comment>
<dbReference type="InterPro" id="IPR017850">
    <property type="entry name" value="Alkaline_phosphatase_core_sf"/>
</dbReference>
<evidence type="ECO:0000256" key="4">
    <source>
        <dbReference type="ARBA" id="ARBA00022801"/>
    </source>
</evidence>
<dbReference type="AlphaFoldDB" id="A0AAD5LN64"/>
<comment type="similarity">
    <text evidence="2">Belongs to the sulfatase family.</text>
</comment>
<dbReference type="GO" id="GO:0046872">
    <property type="term" value="F:metal ion binding"/>
    <property type="evidence" value="ECO:0007669"/>
    <property type="project" value="UniProtKB-KW"/>
</dbReference>
<dbReference type="InterPro" id="IPR024607">
    <property type="entry name" value="Sulfatase_CS"/>
</dbReference>
<dbReference type="EMBL" id="WJBH02000001">
    <property type="protein sequence ID" value="KAI9565358.1"/>
    <property type="molecule type" value="Genomic_DNA"/>
</dbReference>
<dbReference type="Gene3D" id="3.40.720.10">
    <property type="entry name" value="Alkaline Phosphatase, subunit A"/>
    <property type="match status" value="1"/>
</dbReference>
<dbReference type="InterPro" id="IPR047115">
    <property type="entry name" value="ARSB"/>
</dbReference>
<keyword evidence="10" id="KW-1185">Reference proteome</keyword>
<name>A0AAD5LN64_9CRUS</name>
<evidence type="ECO:0000256" key="1">
    <source>
        <dbReference type="ARBA" id="ARBA00001913"/>
    </source>
</evidence>
<accession>A0AAD5LN64</accession>
<feature type="chain" id="PRO_5042049111" description="Sulfatase N-terminal domain-containing protein" evidence="7">
    <location>
        <begin position="19"/>
        <end position="567"/>
    </location>
</feature>
<dbReference type="PANTHER" id="PTHR10342:SF273">
    <property type="entry name" value="RE14504P"/>
    <property type="match status" value="1"/>
</dbReference>
<sequence>MGHFQAIIFSVLLLSAWGFTTQIQRPNLVFILADDFGWNDVSFHGSKQIPTPNLDALAFSGLILQNYYVTPLCTPSRSALMTGKHPIHTGMQHDVLYGYSRYGLPLSETTLPDYLRLLGYRNHIVGKWHLGHYRSVYTPLHRGFDSHYGYWTGHQDYYDHTAVEWVRMASESLNAWGYDMRRNNSVDWSAYGKYTTTILTDEARDVITKHDVSSPLFLYIAHLAVHSANPYSPLQAPEETVKMFSNIEDLQRRRYAAMVHELDVSVGKIMKALGDKNMLQNTVIIFSSDNGGPAAGFNQNAASNWPLKGVKNTPWEGGVRAAGLIWSPLIPEDRRGRVMSNLMDISDWLPTLFEAAGGDVATLKGLDGVSHWSSILYDKPSARHHVLHNIDDQLGYAAIRKKNWKLVKGTTYGGSWDGWYGPSGRMNDSCIHSFNSMDDPSPIDKKQLLKSDAGRHISRLGMSMTNNLNQLLGDAEIKCGERPVDAHPCLPLSAPCLFDIDQDPCEYNNLADKLPDIANDLLDLLKWYNSTAVAPLNTQPDPMSNPKYWNYTFTNWADFEETWNFLF</sequence>
<dbReference type="CDD" id="cd16029">
    <property type="entry name" value="4-S"/>
    <property type="match status" value="1"/>
</dbReference>
<protein>
    <recommendedName>
        <fullName evidence="8">Sulfatase N-terminal domain-containing protein</fullName>
    </recommendedName>
</protein>
<keyword evidence="4" id="KW-0378">Hydrolase</keyword>
<dbReference type="GO" id="GO:0008484">
    <property type="term" value="F:sulfuric ester hydrolase activity"/>
    <property type="evidence" value="ECO:0007669"/>
    <property type="project" value="InterPro"/>
</dbReference>
<evidence type="ECO:0000259" key="8">
    <source>
        <dbReference type="Pfam" id="PF00884"/>
    </source>
</evidence>
<reference evidence="9 10" key="1">
    <citation type="submission" date="2022-05" db="EMBL/GenBank/DDBJ databases">
        <title>A multi-omics perspective on studying reproductive biology in Daphnia sinensis.</title>
        <authorList>
            <person name="Jia J."/>
        </authorList>
    </citation>
    <scope>NUCLEOTIDE SEQUENCE [LARGE SCALE GENOMIC DNA]</scope>
    <source>
        <strain evidence="9 10">WSL</strain>
    </source>
</reference>
<proteinExistence type="inferred from homology"/>
<feature type="domain" description="Sulfatase N-terminal" evidence="8">
    <location>
        <begin position="26"/>
        <end position="357"/>
    </location>
</feature>
<evidence type="ECO:0000313" key="9">
    <source>
        <dbReference type="EMBL" id="KAI9565358.1"/>
    </source>
</evidence>
<feature type="signal peptide" evidence="7">
    <location>
        <begin position="1"/>
        <end position="18"/>
    </location>
</feature>
<evidence type="ECO:0000256" key="7">
    <source>
        <dbReference type="SAM" id="SignalP"/>
    </source>
</evidence>
<keyword evidence="3" id="KW-0479">Metal-binding</keyword>
<dbReference type="Proteomes" id="UP000820818">
    <property type="component" value="Linkage Group LG1"/>
</dbReference>
<keyword evidence="5" id="KW-0106">Calcium</keyword>
<keyword evidence="7" id="KW-0732">Signal</keyword>
<evidence type="ECO:0000313" key="10">
    <source>
        <dbReference type="Proteomes" id="UP000820818"/>
    </source>
</evidence>
<dbReference type="Gene3D" id="3.30.1120.10">
    <property type="match status" value="1"/>
</dbReference>
<gene>
    <name evidence="9" type="ORF">GHT06_009150</name>
</gene>
<evidence type="ECO:0000256" key="6">
    <source>
        <dbReference type="ARBA" id="ARBA00023180"/>
    </source>
</evidence>
<dbReference type="SUPFAM" id="SSF53649">
    <property type="entry name" value="Alkaline phosphatase-like"/>
    <property type="match status" value="1"/>
</dbReference>
<organism evidence="9 10">
    <name type="scientific">Daphnia sinensis</name>
    <dbReference type="NCBI Taxonomy" id="1820382"/>
    <lineage>
        <taxon>Eukaryota</taxon>
        <taxon>Metazoa</taxon>
        <taxon>Ecdysozoa</taxon>
        <taxon>Arthropoda</taxon>
        <taxon>Crustacea</taxon>
        <taxon>Branchiopoda</taxon>
        <taxon>Diplostraca</taxon>
        <taxon>Cladocera</taxon>
        <taxon>Anomopoda</taxon>
        <taxon>Daphniidae</taxon>
        <taxon>Daphnia</taxon>
        <taxon>Daphnia similis group</taxon>
    </lineage>
</organism>
<dbReference type="PANTHER" id="PTHR10342">
    <property type="entry name" value="ARYLSULFATASE"/>
    <property type="match status" value="1"/>
</dbReference>
<comment type="caution">
    <text evidence="9">The sequence shown here is derived from an EMBL/GenBank/DDBJ whole genome shotgun (WGS) entry which is preliminary data.</text>
</comment>
<dbReference type="PROSITE" id="PS00523">
    <property type="entry name" value="SULFATASE_1"/>
    <property type="match status" value="1"/>
</dbReference>
<evidence type="ECO:0000256" key="5">
    <source>
        <dbReference type="ARBA" id="ARBA00022837"/>
    </source>
</evidence>
<dbReference type="InterPro" id="IPR000917">
    <property type="entry name" value="Sulfatase_N"/>
</dbReference>
<dbReference type="Pfam" id="PF00884">
    <property type="entry name" value="Sulfatase"/>
    <property type="match status" value="1"/>
</dbReference>
<evidence type="ECO:0000256" key="3">
    <source>
        <dbReference type="ARBA" id="ARBA00022723"/>
    </source>
</evidence>
<keyword evidence="6" id="KW-0325">Glycoprotein</keyword>